<comment type="similarity">
    <text evidence="2">Belongs to the NUP186/NUP192/NUP205 family.</text>
</comment>
<feature type="compositionally biased region" description="Polar residues" evidence="5">
    <location>
        <begin position="606"/>
        <end position="615"/>
    </location>
</feature>
<evidence type="ECO:0000256" key="5">
    <source>
        <dbReference type="SAM" id="MobiDB-lite"/>
    </source>
</evidence>
<dbReference type="GO" id="GO:0006999">
    <property type="term" value="P:nuclear pore organization"/>
    <property type="evidence" value="ECO:0007669"/>
    <property type="project" value="TreeGrafter"/>
</dbReference>
<evidence type="ECO:0000256" key="3">
    <source>
        <dbReference type="ARBA" id="ARBA00022448"/>
    </source>
</evidence>
<evidence type="ECO:0000256" key="2">
    <source>
        <dbReference type="ARBA" id="ARBA00005892"/>
    </source>
</evidence>
<accession>A0A9P6L6S7</accession>
<dbReference type="OrthoDB" id="2019644at2759"/>
<name>A0A9P6L6S7_9AGAM</name>
<comment type="subcellular location">
    <subcellularLocation>
        <location evidence="1">Nucleus</location>
    </subcellularLocation>
</comment>
<dbReference type="InterPro" id="IPR021827">
    <property type="entry name" value="Nup186/Nup192/Nup205"/>
</dbReference>
<organism evidence="6 7">
    <name type="scientific">Thelephora terrestris</name>
    <dbReference type="NCBI Taxonomy" id="56493"/>
    <lineage>
        <taxon>Eukaryota</taxon>
        <taxon>Fungi</taxon>
        <taxon>Dikarya</taxon>
        <taxon>Basidiomycota</taxon>
        <taxon>Agaricomycotina</taxon>
        <taxon>Agaricomycetes</taxon>
        <taxon>Thelephorales</taxon>
        <taxon>Thelephoraceae</taxon>
        <taxon>Thelephora</taxon>
    </lineage>
</organism>
<comment type="caution">
    <text evidence="6">The sequence shown here is derived from an EMBL/GenBank/DDBJ whole genome shotgun (WGS) entry which is preliminary data.</text>
</comment>
<reference evidence="6" key="1">
    <citation type="journal article" date="2020" name="Nat. Commun.">
        <title>Large-scale genome sequencing of mycorrhizal fungi provides insights into the early evolution of symbiotic traits.</title>
        <authorList>
            <person name="Miyauchi S."/>
            <person name="Kiss E."/>
            <person name="Kuo A."/>
            <person name="Drula E."/>
            <person name="Kohler A."/>
            <person name="Sanchez-Garcia M."/>
            <person name="Morin E."/>
            <person name="Andreopoulos B."/>
            <person name="Barry K.W."/>
            <person name="Bonito G."/>
            <person name="Buee M."/>
            <person name="Carver A."/>
            <person name="Chen C."/>
            <person name="Cichocki N."/>
            <person name="Clum A."/>
            <person name="Culley D."/>
            <person name="Crous P.W."/>
            <person name="Fauchery L."/>
            <person name="Girlanda M."/>
            <person name="Hayes R.D."/>
            <person name="Keri Z."/>
            <person name="LaButti K."/>
            <person name="Lipzen A."/>
            <person name="Lombard V."/>
            <person name="Magnuson J."/>
            <person name="Maillard F."/>
            <person name="Murat C."/>
            <person name="Nolan M."/>
            <person name="Ohm R.A."/>
            <person name="Pangilinan J."/>
            <person name="Pereira M.F."/>
            <person name="Perotto S."/>
            <person name="Peter M."/>
            <person name="Pfister S."/>
            <person name="Riley R."/>
            <person name="Sitrit Y."/>
            <person name="Stielow J.B."/>
            <person name="Szollosi G."/>
            <person name="Zifcakova L."/>
            <person name="Stursova M."/>
            <person name="Spatafora J.W."/>
            <person name="Tedersoo L."/>
            <person name="Vaario L.M."/>
            <person name="Yamada A."/>
            <person name="Yan M."/>
            <person name="Wang P."/>
            <person name="Xu J."/>
            <person name="Bruns T."/>
            <person name="Baldrian P."/>
            <person name="Vilgalys R."/>
            <person name="Dunand C."/>
            <person name="Henrissat B."/>
            <person name="Grigoriev I.V."/>
            <person name="Hibbett D."/>
            <person name="Nagy L.G."/>
            <person name="Martin F.M."/>
        </authorList>
    </citation>
    <scope>NUCLEOTIDE SEQUENCE</scope>
    <source>
        <strain evidence="6">UH-Tt-Lm1</strain>
    </source>
</reference>
<proteinExistence type="inferred from homology"/>
<evidence type="ECO:0000256" key="4">
    <source>
        <dbReference type="ARBA" id="ARBA00023242"/>
    </source>
</evidence>
<dbReference type="Proteomes" id="UP000736335">
    <property type="component" value="Unassembled WGS sequence"/>
</dbReference>
<dbReference type="GO" id="GO:0044611">
    <property type="term" value="C:nuclear pore inner ring"/>
    <property type="evidence" value="ECO:0007669"/>
    <property type="project" value="TreeGrafter"/>
</dbReference>
<gene>
    <name evidence="6" type="ORF">BJ322DRAFT_863490</name>
</gene>
<sequence>MSPFSRLRSALISALGPQGFQSVEQELFDQLVSNKQHILDLYHVGPQNPQERQELESGRATVNGKPMAVNADFAKHAVFVAQQLECSERYAAGLLHTVLVQNPNLSPIDLIELTLLEHYTYRRQFVDCLRYLFQAVFLSLSDGSNPLYHQLANYVRHQLITPASTANGHLTAKILTRIRSLDEQLSKIQIAVQNAGSNTQIHNGNVGLGHTILKACYDSVRYERRNSAIVYFQMARIGFLTPTDVQRTTDWLAANHKHPMTVYILSSLLAAFEPAAPDTNTNELRKRLSMDKQLVSYMRRKFDPANSEWKELGLKATVLLKWTLFLTDTRHRDPPLEHIDGFKTEELVTQIWNAVQGDSFVYLARILTLVNKKRGGSNLSSFLASTIPNLEQDNTEPPTEDFKPLVLESFESLIRLLLTHGSSELRKIKQRQEDFLLASVRNDRSRYLRNGPNPPTATAPTAEAEKPRNDIATLLSFIGLLYSSLPQERALQFWGAAPREPITYAEYLEATSGKLPAFLQWVVWSTQPRDLDMTTALYDMLAGLTKGTQCSELGYNFLARGGGEVIAGNGLSQQSNSTAPTISLAFIFGILESWAVLSTSQAPPQQSANQYGWSSQPQPTQQPPRPQLSLAEKDVLLAQAFLRVLSSIAFHSIPARMAIAAHGKFRAIQNLLALVPLGIPLELKGALFNTIASFCEPGGGQPGVDLSKSVWSLMERLEIINVKSTGGTGVQMSKGVEIELEDVEAAHRLYPATIPFLKLLATLVHTQKRIPLKDQLSEAESINTIPDALGQPYRLPGIGPFVSFVVDNVFSKISSRDYVKPSDRWQTNDLCLCFIERCLASYPLESLVSPMEELQLKEDTLIPLLVHPGYDIMKRILSSTPLQTTLLTYIVDGIEGLDKGLAEEEYYFQTTMIRVLRIILRVLEIQDIFLDILVPSLSEFNSSSFIGTVHTRSYFTRLDQVLTFSAQTVPALVAYILYPQYPELPLLSVKILACLASSPSVHNLTAIIDRSADSERILAGYQKAMDVEVFDDVLQAEMTTDQYTGAGAPDLEGPPEVLPQATRLAILDFLLANTSPDRPYPNTAHFLLFGGLTSDQQIQDPQALGSRRSCVHSILDLLNSGIPTLKGKGRTADSQVVPLFIILPGLAERCYRVVQRLCEHPRTADFSMRYLRTRENFFARHLRAIPFKTPSVQDDNPIEIVYKDETRVASTVEAISAFLRLRSSVFSLVALELHVLTNKGHNKGVTELLDLLFSHDDGYEDYEDEFSDEPYRTFQEVGQSNLRIIEYLHSLDFDWFDSLTVTPVQIEFLQLNLQACTQVDQYGSEIIDRNALLDLLATARRTLHAKGRLVTPAHVDQLKAETNYILESCAVENHRRQVHDAMTKGYESWRNLLDMALVKCFDYLPQERRESMLYDLLHVLPNILKSPNIQQPTAMLLSEVLLSTITKLREDRQHQAIIQSDNGELDTASLPSERLYALLRSTLECVLDSSRNQFVRGNLYATLINYLHLITNGKKRSSDEPSPKQLSLSSLSLSASKDDFAFGNGKQDALSTRQSSASLISGSAAIIRTVIEKLVATIARDAIDGTEVWKTVAFMLLDSLVYLCRTERQSSILTALTRHGILSNFVHGLKESDVRLQGVLKPDPDDLNALYVYETKMSLSIQISQTRQGAERLLESRVITILSQCDYLDARPEADQTFVDQSSLLPSASQRYHQLFIPSLQLVHGVLTTLGSSHQTATSQVLEFLNAHRDTIVILLRVDLDDIPLAVVDEINLVVSICTAVLPLVPKSELFSSSGYGGIHGAIFALAATTLGSSSWTESIRPSTDAELADATAYDPVNRHETKFRSNVQRKEMMLRRSMSAYLGSASSFAEPEISLVLSPVIAAPRHEERGVRFYATVPSVGDAIEALNDLCTCLTTAFKNILDLSAELAARDSIRVDSVTQIFDAGTMKVMQDLDIAQKRALVAKKIQSLRSEARYNAQSLLDTLEILLLLLWRHLQYYTEARPAESQIQVSTPHITRLVTSMDVESFRAEVPRRLGALLQRLDTLDMNNESLAENGDWRFNRAYIETICRRIRETTGLQEPENDGQGQF</sequence>
<keyword evidence="3" id="KW-0813">Transport</keyword>
<evidence type="ECO:0000313" key="7">
    <source>
        <dbReference type="Proteomes" id="UP000736335"/>
    </source>
</evidence>
<dbReference type="PANTHER" id="PTHR31344:SF0">
    <property type="entry name" value="NUCLEAR PORE COMPLEX PROTEIN NUP205"/>
    <property type="match status" value="1"/>
</dbReference>
<evidence type="ECO:0000313" key="6">
    <source>
        <dbReference type="EMBL" id="KAF9784704.1"/>
    </source>
</evidence>
<reference evidence="6" key="2">
    <citation type="submission" date="2020-11" db="EMBL/GenBank/DDBJ databases">
        <authorList>
            <consortium name="DOE Joint Genome Institute"/>
            <person name="Kuo A."/>
            <person name="Miyauchi S."/>
            <person name="Kiss E."/>
            <person name="Drula E."/>
            <person name="Kohler A."/>
            <person name="Sanchez-Garcia M."/>
            <person name="Andreopoulos B."/>
            <person name="Barry K.W."/>
            <person name="Bonito G."/>
            <person name="Buee M."/>
            <person name="Carver A."/>
            <person name="Chen C."/>
            <person name="Cichocki N."/>
            <person name="Clum A."/>
            <person name="Culley D."/>
            <person name="Crous P.W."/>
            <person name="Fauchery L."/>
            <person name="Girlanda M."/>
            <person name="Hayes R."/>
            <person name="Keri Z."/>
            <person name="Labutti K."/>
            <person name="Lipzen A."/>
            <person name="Lombard V."/>
            <person name="Magnuson J."/>
            <person name="Maillard F."/>
            <person name="Morin E."/>
            <person name="Murat C."/>
            <person name="Nolan M."/>
            <person name="Ohm R."/>
            <person name="Pangilinan J."/>
            <person name="Pereira M."/>
            <person name="Perotto S."/>
            <person name="Peter M."/>
            <person name="Riley R."/>
            <person name="Sitrit Y."/>
            <person name="Stielow B."/>
            <person name="Szollosi G."/>
            <person name="Zifcakova L."/>
            <person name="Stursova M."/>
            <person name="Spatafora J.W."/>
            <person name="Tedersoo L."/>
            <person name="Vaario L.-M."/>
            <person name="Yamada A."/>
            <person name="Yan M."/>
            <person name="Wang P."/>
            <person name="Xu J."/>
            <person name="Bruns T."/>
            <person name="Baldrian P."/>
            <person name="Vilgalys R."/>
            <person name="Henrissat B."/>
            <person name="Grigoriev I.V."/>
            <person name="Hibbett D."/>
            <person name="Nagy L.G."/>
            <person name="Martin F.M."/>
        </authorList>
    </citation>
    <scope>NUCLEOTIDE SEQUENCE</scope>
    <source>
        <strain evidence="6">UH-Tt-Lm1</strain>
    </source>
</reference>
<keyword evidence="7" id="KW-1185">Reference proteome</keyword>
<keyword evidence="4" id="KW-0539">Nucleus</keyword>
<dbReference type="GO" id="GO:0017056">
    <property type="term" value="F:structural constituent of nuclear pore"/>
    <property type="evidence" value="ECO:0007669"/>
    <property type="project" value="TreeGrafter"/>
</dbReference>
<feature type="region of interest" description="Disordered" evidence="5">
    <location>
        <begin position="606"/>
        <end position="626"/>
    </location>
</feature>
<dbReference type="Pfam" id="PF11894">
    <property type="entry name" value="Nup192"/>
    <property type="match status" value="1"/>
</dbReference>
<dbReference type="EMBL" id="WIUZ02000008">
    <property type="protein sequence ID" value="KAF9784704.1"/>
    <property type="molecule type" value="Genomic_DNA"/>
</dbReference>
<feature type="region of interest" description="Disordered" evidence="5">
    <location>
        <begin position="446"/>
        <end position="465"/>
    </location>
</feature>
<protein>
    <submittedName>
        <fullName evidence="6">Nucleoporin Nup186/Nup192/Nup205</fullName>
    </submittedName>
</protein>
<evidence type="ECO:0000256" key="1">
    <source>
        <dbReference type="ARBA" id="ARBA00004123"/>
    </source>
</evidence>
<dbReference type="PANTHER" id="PTHR31344">
    <property type="entry name" value="NUCLEAR PORE COMPLEX PROTEIN NUP205"/>
    <property type="match status" value="1"/>
</dbReference>